<sequence length="660" mass="62098">MATAHGDGRPVGVGVGSGMAARRLATPAALEARQTAVRGGQGSPAQAGAAEFFTVLLTQVQQTWAEGWSTRQGLVVADRAGDGWDPRPSEATAGRESARGRDEPGSWTWAAALAGTVGSPAAAHLPLPGAGAGGQGDRTASPGVPPERVTDSRAAGQAGQDAVTSSSRRPDQGDGADAGPGDVRGDEPAVRGGGRDLDGTGRLPSDAAEDPAGAARPPGGHTGRDPGGAGAPATGAGDHRGPAGSAAATSGSSGAAGGAAGTGPGEPGTPGTTARQATASGRHAGVTVPVPEVAPPAAAPAGTAGAPAMAGVASGGTEVTRAAPAAGMEMPPAPPAPAAPATASPEGPGAGDAGRSTAGAAVGDGPAPPGAGSVPGSEPGGRPLLGAANTGIATVPGMVPAAGAGSSPVPGTPGREGGGGMGTGAGGAAAAAGTAGPGGVSSPPLAGSTAAIRAAATVPGEAVGATGSGGGTQGMSNPVPGLASAGAGGPAAIGVGPGGPPAGGPAADAARWTAAVAQWIDSLEWHRAGDRHVLRLQLTPAHLGPLHVEVLGDGSSLAARITVFHPDTLALVHRHLDDLRQALVARGYQLTGLEVGLGGPGGQPGQPGAGGSGGYPTPPWRGGGPWTEDPASPARAGAGRRAEGGRRPQVPGAGRLDVRI</sequence>
<feature type="region of interest" description="Disordered" evidence="1">
    <location>
        <begin position="596"/>
        <end position="660"/>
    </location>
</feature>
<dbReference type="CDD" id="cd17470">
    <property type="entry name" value="T3SS_Flik_C"/>
    <property type="match status" value="1"/>
</dbReference>
<evidence type="ECO:0000256" key="1">
    <source>
        <dbReference type="SAM" id="MobiDB-lite"/>
    </source>
</evidence>
<dbReference type="AlphaFoldDB" id="E6SJN3"/>
<feature type="compositionally biased region" description="Gly residues" evidence="1">
    <location>
        <begin position="596"/>
        <end position="614"/>
    </location>
</feature>
<dbReference type="InterPro" id="IPR038610">
    <property type="entry name" value="FliK-like_C_sf"/>
</dbReference>
<gene>
    <name evidence="3" type="ordered locus">Tmar_0983</name>
</gene>
<evidence type="ECO:0000259" key="2">
    <source>
        <dbReference type="Pfam" id="PF02120"/>
    </source>
</evidence>
<protein>
    <recommendedName>
        <fullName evidence="2">Flagellar hook-length control protein-like C-terminal domain-containing protein</fullName>
    </recommendedName>
</protein>
<dbReference type="STRING" id="644966.Tmar_0983"/>
<organism evidence="3 4">
    <name type="scientific">Thermaerobacter marianensis (strain ATCC 700841 / DSM 12885 / JCM 10246 / 7p75a)</name>
    <dbReference type="NCBI Taxonomy" id="644966"/>
    <lineage>
        <taxon>Bacteria</taxon>
        <taxon>Bacillati</taxon>
        <taxon>Bacillota</taxon>
        <taxon>Clostridia</taxon>
        <taxon>Eubacteriales</taxon>
        <taxon>Clostridiales Family XVII. Incertae Sedis</taxon>
        <taxon>Thermaerobacter</taxon>
    </lineage>
</organism>
<feature type="compositionally biased region" description="Low complexity" evidence="1">
    <location>
        <begin position="358"/>
        <end position="381"/>
    </location>
</feature>
<keyword evidence="4" id="KW-1185">Reference proteome</keyword>
<dbReference type="InterPro" id="IPR021136">
    <property type="entry name" value="Flagellar_hook_control-like_C"/>
</dbReference>
<evidence type="ECO:0000313" key="4">
    <source>
        <dbReference type="Proteomes" id="UP000008915"/>
    </source>
</evidence>
<proteinExistence type="predicted"/>
<feature type="compositionally biased region" description="Gly residues" evidence="1">
    <location>
        <begin position="254"/>
        <end position="268"/>
    </location>
</feature>
<feature type="domain" description="Flagellar hook-length control protein-like C-terminal" evidence="2">
    <location>
        <begin position="527"/>
        <end position="603"/>
    </location>
</feature>
<feature type="compositionally biased region" description="Basic and acidic residues" evidence="1">
    <location>
        <begin position="79"/>
        <end position="88"/>
    </location>
</feature>
<dbReference type="eggNOG" id="COG3144">
    <property type="taxonomic scope" value="Bacteria"/>
</dbReference>
<feature type="region of interest" description="Disordered" evidence="1">
    <location>
        <begin position="79"/>
        <end position="104"/>
    </location>
</feature>
<reference evidence="3 4" key="1">
    <citation type="journal article" date="2010" name="Stand. Genomic Sci.">
        <title>Complete genome sequence of Thermaerobacter marianensis type strain (7p75a).</title>
        <authorList>
            <person name="Han C."/>
            <person name="Gu W."/>
            <person name="Zhang X."/>
            <person name="Lapidus A."/>
            <person name="Nolan M."/>
            <person name="Copeland A."/>
            <person name="Lucas S."/>
            <person name="Del Rio T.G."/>
            <person name="Tice H."/>
            <person name="Cheng J.F."/>
            <person name="Tapia R."/>
            <person name="Goodwin L."/>
            <person name="Pitluck S."/>
            <person name="Pagani I."/>
            <person name="Ivanova N."/>
            <person name="Mavromatis K."/>
            <person name="Mikhailova N."/>
            <person name="Pati A."/>
            <person name="Chen A."/>
            <person name="Palaniappan K."/>
            <person name="Land M."/>
            <person name="Hauser L."/>
            <person name="Chang Y.J."/>
            <person name="Jeffries C.D."/>
            <person name="Schneider S."/>
            <person name="Rohde M."/>
            <person name="Goker M."/>
            <person name="Pukall R."/>
            <person name="Woyke T."/>
            <person name="Bristow J."/>
            <person name="Eisen J.A."/>
            <person name="Markowitz V."/>
            <person name="Hugenholtz P."/>
            <person name="Kyrpides N.C."/>
            <person name="Klenk H.P."/>
            <person name="Detter J.C."/>
        </authorList>
    </citation>
    <scope>NUCLEOTIDE SEQUENCE [LARGE SCALE GENOMIC DNA]</scope>
    <source>
        <strain evidence="4">ATCC 700841 / DSM 12885 / JCM 10246 / 7p75a</strain>
    </source>
</reference>
<dbReference type="KEGG" id="tmr:Tmar_0983"/>
<feature type="compositionally biased region" description="Gly residues" evidence="1">
    <location>
        <begin position="414"/>
        <end position="427"/>
    </location>
</feature>
<name>E6SJN3_THEM7</name>
<feature type="compositionally biased region" description="Low complexity" evidence="1">
    <location>
        <begin position="299"/>
        <end position="312"/>
    </location>
</feature>
<dbReference type="Gene3D" id="3.30.750.140">
    <property type="match status" value="1"/>
</dbReference>
<feature type="compositionally biased region" description="Low complexity" evidence="1">
    <location>
        <begin position="231"/>
        <end position="253"/>
    </location>
</feature>
<reference evidence="4" key="2">
    <citation type="journal article" date="2010" name="Stand. Genomic Sci.">
        <title>Complete genome sequence of Thermaerobacter marianensis type strain (7p75aT).</title>
        <authorList>
            <person name="Han C."/>
            <person name="Gu W."/>
            <person name="Zhang X."/>
            <person name="Lapidus A."/>
            <person name="Nolan M."/>
            <person name="Copeland A."/>
            <person name="Lucas S."/>
            <person name="Glavina Del Rio T."/>
            <person name="Tice H."/>
            <person name="Cheng J."/>
            <person name="Tapia R."/>
            <person name="Goodwin L."/>
            <person name="Pitluck S."/>
            <person name="Pagani I."/>
            <person name="Ivanova N."/>
            <person name="Mavromatis K."/>
            <person name="Mikhailova N."/>
            <person name="Pati A."/>
            <person name="Chen A."/>
            <person name="Palaniappan K."/>
            <person name="Land M."/>
            <person name="Hauser L."/>
            <person name="Chang Y."/>
            <person name="Jeffries C."/>
            <person name="Schneider S."/>
            <person name="Rohde M."/>
            <person name="Goker M."/>
            <person name="Pukall R."/>
            <person name="Woyke T."/>
            <person name="Bristow J."/>
            <person name="Eisen J."/>
            <person name="Markowitz V."/>
            <person name="Hugenholtz P."/>
            <person name="Kyrpides N."/>
            <person name="Klenk H."/>
            <person name="Detter J."/>
        </authorList>
    </citation>
    <scope>NUCLEOTIDE SEQUENCE [LARGE SCALE GENOMIC DNA]</scope>
    <source>
        <strain evidence="4">ATCC 700841 / DSM 12885 / JCM 10246 / 7p75a</strain>
    </source>
</reference>
<dbReference type="HOGENOM" id="CLU_415563_0_0_9"/>
<feature type="region of interest" description="Disordered" evidence="1">
    <location>
        <begin position="124"/>
        <end position="312"/>
    </location>
</feature>
<dbReference type="Proteomes" id="UP000008915">
    <property type="component" value="Chromosome"/>
</dbReference>
<dbReference type="EMBL" id="CP002344">
    <property type="protein sequence ID" value="ADU51096.1"/>
    <property type="molecule type" value="Genomic_DNA"/>
</dbReference>
<feature type="region of interest" description="Disordered" evidence="1">
    <location>
        <begin position="326"/>
        <end position="444"/>
    </location>
</feature>
<evidence type="ECO:0000313" key="3">
    <source>
        <dbReference type="EMBL" id="ADU51096.1"/>
    </source>
</evidence>
<accession>E6SJN3</accession>
<feature type="compositionally biased region" description="Basic and acidic residues" evidence="1">
    <location>
        <begin position="183"/>
        <end position="199"/>
    </location>
</feature>
<dbReference type="Pfam" id="PF02120">
    <property type="entry name" value="Flg_hook"/>
    <property type="match status" value="1"/>
</dbReference>